<dbReference type="AlphaFoldDB" id="A0A1V3KUH1"/>
<gene>
    <name evidence="1" type="ORF">BKG93_11715</name>
</gene>
<sequence>MKKYAIAILSTLTLAGCTQGVKQSEENPMMGNWVCVTNYYDYYDVGVRTNDYLQFDKDGVYSSKGVIALPIIENPLFVYHQESFGKWEYKNNELTMIPAHMESSSAHSKETVRKLKKDKKLREIEQVFANSFERNVGTMTFKIIKKEKDIVLQEQELGGKRYFPFCMKAETVQEKIKNGEIKLNPNY</sequence>
<dbReference type="RefSeq" id="WP_077477201.1">
    <property type="nucleotide sequence ID" value="NZ_MLAH01000111.1"/>
</dbReference>
<name>A0A1V3KUH1_9PAST</name>
<proteinExistence type="predicted"/>
<dbReference type="EMBL" id="MLAH01000111">
    <property type="protein sequence ID" value="OOF81309.1"/>
    <property type="molecule type" value="Genomic_DNA"/>
</dbReference>
<evidence type="ECO:0000313" key="2">
    <source>
        <dbReference type="Proteomes" id="UP000189549"/>
    </source>
</evidence>
<evidence type="ECO:0000313" key="1">
    <source>
        <dbReference type="EMBL" id="OOF81309.1"/>
    </source>
</evidence>
<dbReference type="PROSITE" id="PS51257">
    <property type="entry name" value="PROKAR_LIPOPROTEIN"/>
    <property type="match status" value="1"/>
</dbReference>
<organism evidence="1 2">
    <name type="scientific">Rodentibacter ratti</name>
    <dbReference type="NCBI Taxonomy" id="1906745"/>
    <lineage>
        <taxon>Bacteria</taxon>
        <taxon>Pseudomonadati</taxon>
        <taxon>Pseudomonadota</taxon>
        <taxon>Gammaproteobacteria</taxon>
        <taxon>Pasteurellales</taxon>
        <taxon>Pasteurellaceae</taxon>
        <taxon>Rodentibacter</taxon>
    </lineage>
</organism>
<evidence type="ECO:0008006" key="3">
    <source>
        <dbReference type="Google" id="ProtNLM"/>
    </source>
</evidence>
<dbReference type="Proteomes" id="UP000189549">
    <property type="component" value="Unassembled WGS sequence"/>
</dbReference>
<accession>A0A1V3KUH1</accession>
<protein>
    <recommendedName>
        <fullName evidence="3">Lipoprotein</fullName>
    </recommendedName>
</protein>
<reference evidence="1 2" key="1">
    <citation type="submission" date="2016-10" db="EMBL/GenBank/DDBJ databases">
        <title>Rodentibacter gen. nov. and new species.</title>
        <authorList>
            <person name="Christensen H."/>
        </authorList>
    </citation>
    <scope>NUCLEOTIDE SEQUENCE [LARGE SCALE GENOMIC DNA]</scope>
    <source>
        <strain evidence="1 2">Ppn157</strain>
    </source>
</reference>
<dbReference type="STRING" id="1906745.BKG94_09305"/>
<comment type="caution">
    <text evidence="1">The sequence shown here is derived from an EMBL/GenBank/DDBJ whole genome shotgun (WGS) entry which is preliminary data.</text>
</comment>